<dbReference type="AlphaFoldDB" id="A0AAP6MMT9"/>
<sequence length="154" mass="16772">MTIERLFISPESGAPQRECERIVLERGKGIVGDRNFGLSKYPGQNLTLVEAEEIERFCAGQGRATDLSITRRNLVTRGIRLNDLVNTEFTVGNVRLRGVELCEPCATLGRALNSETLTTAAVVKHWVGHGGLRVDVLSDGEIARGADIVLAQAE</sequence>
<evidence type="ECO:0000313" key="2">
    <source>
        <dbReference type="EMBL" id="MEA5445706.1"/>
    </source>
</evidence>
<organism evidence="2 3">
    <name type="scientific">Natronospira elongata</name>
    <dbReference type="NCBI Taxonomy" id="3110268"/>
    <lineage>
        <taxon>Bacteria</taxon>
        <taxon>Pseudomonadati</taxon>
        <taxon>Pseudomonadota</taxon>
        <taxon>Gammaproteobacteria</taxon>
        <taxon>Natronospirales</taxon>
        <taxon>Natronospiraceae</taxon>
        <taxon>Natronospira</taxon>
    </lineage>
</organism>
<accession>A0AAP6MMT9</accession>
<dbReference type="Proteomes" id="UP001302316">
    <property type="component" value="Unassembled WGS sequence"/>
</dbReference>
<dbReference type="Pfam" id="PF03473">
    <property type="entry name" value="MOSC"/>
    <property type="match status" value="1"/>
</dbReference>
<dbReference type="InterPro" id="IPR011037">
    <property type="entry name" value="Pyrv_Knase-like_insert_dom_sf"/>
</dbReference>
<feature type="domain" description="MOSC" evidence="1">
    <location>
        <begin position="17"/>
        <end position="151"/>
    </location>
</feature>
<dbReference type="InterPro" id="IPR005302">
    <property type="entry name" value="MoCF_Sase_C"/>
</dbReference>
<name>A0AAP6MMT9_9GAMM</name>
<dbReference type="InterPro" id="IPR052716">
    <property type="entry name" value="MOSC_domain"/>
</dbReference>
<comment type="caution">
    <text evidence="2">The sequence shown here is derived from an EMBL/GenBank/DDBJ whole genome shotgun (WGS) entry which is preliminary data.</text>
</comment>
<dbReference type="Gene3D" id="2.40.33.20">
    <property type="entry name" value="PK beta-barrel domain-like"/>
    <property type="match status" value="1"/>
</dbReference>
<dbReference type="EMBL" id="JAYGII010000013">
    <property type="protein sequence ID" value="MEA5445706.1"/>
    <property type="molecule type" value="Genomic_DNA"/>
</dbReference>
<dbReference type="PROSITE" id="PS51340">
    <property type="entry name" value="MOSC"/>
    <property type="match status" value="1"/>
</dbReference>
<evidence type="ECO:0000259" key="1">
    <source>
        <dbReference type="PROSITE" id="PS51340"/>
    </source>
</evidence>
<evidence type="ECO:0000313" key="3">
    <source>
        <dbReference type="Proteomes" id="UP001302316"/>
    </source>
</evidence>
<reference evidence="2 3" key="1">
    <citation type="submission" date="2023-12" db="EMBL/GenBank/DDBJ databases">
        <title>Whole-genome sequencing of halo(alkali)philic microorganisms from hypersaline lakes.</title>
        <authorList>
            <person name="Sorokin D.Y."/>
            <person name="Merkel A.Y."/>
            <person name="Messina E."/>
            <person name="Yakimov M."/>
        </authorList>
    </citation>
    <scope>NUCLEOTIDE SEQUENCE [LARGE SCALE GENOMIC DNA]</scope>
    <source>
        <strain evidence="2 3">AB-CW1</strain>
    </source>
</reference>
<dbReference type="RefSeq" id="WP_346051411.1">
    <property type="nucleotide sequence ID" value="NZ_JAYGII010000013.1"/>
</dbReference>
<dbReference type="SUPFAM" id="SSF50800">
    <property type="entry name" value="PK beta-barrel domain-like"/>
    <property type="match status" value="1"/>
</dbReference>
<protein>
    <submittedName>
        <fullName evidence="2">Sulfurase</fullName>
    </submittedName>
</protein>
<dbReference type="PANTHER" id="PTHR36930">
    <property type="entry name" value="METAL-SULFUR CLUSTER BIOSYNTHESIS PROTEINS YUAD-RELATED"/>
    <property type="match status" value="1"/>
</dbReference>
<dbReference type="PANTHER" id="PTHR36930:SF1">
    <property type="entry name" value="MOSC DOMAIN-CONTAINING PROTEIN"/>
    <property type="match status" value="1"/>
</dbReference>
<proteinExistence type="predicted"/>
<dbReference type="GO" id="GO:0030151">
    <property type="term" value="F:molybdenum ion binding"/>
    <property type="evidence" value="ECO:0007669"/>
    <property type="project" value="InterPro"/>
</dbReference>
<dbReference type="GO" id="GO:0030170">
    <property type="term" value="F:pyridoxal phosphate binding"/>
    <property type="evidence" value="ECO:0007669"/>
    <property type="project" value="InterPro"/>
</dbReference>
<keyword evidence="3" id="KW-1185">Reference proteome</keyword>
<gene>
    <name evidence="2" type="ORF">VCB98_07735</name>
</gene>
<dbReference type="GO" id="GO:0003824">
    <property type="term" value="F:catalytic activity"/>
    <property type="evidence" value="ECO:0007669"/>
    <property type="project" value="InterPro"/>
</dbReference>